<dbReference type="InterPro" id="IPR048435">
    <property type="entry name" value="MASE6"/>
</dbReference>
<accession>A0A8J6NGZ7</accession>
<dbReference type="SMART" id="SM00044">
    <property type="entry name" value="CYCc"/>
    <property type="match status" value="1"/>
</dbReference>
<dbReference type="GO" id="GO:0004016">
    <property type="term" value="F:adenylate cyclase activity"/>
    <property type="evidence" value="ECO:0007669"/>
    <property type="project" value="UniProtKB-ARBA"/>
</dbReference>
<dbReference type="Gene3D" id="3.30.70.1230">
    <property type="entry name" value="Nucleotide cyclase"/>
    <property type="match status" value="1"/>
</dbReference>
<dbReference type="AlphaFoldDB" id="A0A8J6NGZ7"/>
<feature type="transmembrane region" description="Helical" evidence="1">
    <location>
        <begin position="114"/>
        <end position="132"/>
    </location>
</feature>
<evidence type="ECO:0000313" key="3">
    <source>
        <dbReference type="EMBL" id="MBC8318369.1"/>
    </source>
</evidence>
<evidence type="ECO:0000259" key="2">
    <source>
        <dbReference type="PROSITE" id="PS50125"/>
    </source>
</evidence>
<reference evidence="3 4" key="1">
    <citation type="submission" date="2020-08" db="EMBL/GenBank/DDBJ databases">
        <title>Bridging the membrane lipid divide: bacteria of the FCB group superphylum have the potential to synthesize archaeal ether lipids.</title>
        <authorList>
            <person name="Villanueva L."/>
            <person name="Von Meijenfeldt F.A.B."/>
            <person name="Westbye A.B."/>
            <person name="Yadav S."/>
            <person name="Hopmans E.C."/>
            <person name="Dutilh B.E."/>
            <person name="Sinninghe Damste J.S."/>
        </authorList>
    </citation>
    <scope>NUCLEOTIDE SEQUENCE [LARGE SCALE GENOMIC DNA]</scope>
    <source>
        <strain evidence="3">NIOZ-UU47</strain>
    </source>
</reference>
<keyword evidence="1" id="KW-0472">Membrane</keyword>
<dbReference type="Pfam" id="PF00211">
    <property type="entry name" value="Guanylate_cyc"/>
    <property type="match status" value="1"/>
</dbReference>
<dbReference type="PANTHER" id="PTHR43081">
    <property type="entry name" value="ADENYLATE CYCLASE, TERMINAL-DIFFERENTIATION SPECIFIC-RELATED"/>
    <property type="match status" value="1"/>
</dbReference>
<dbReference type="SUPFAM" id="SSF55073">
    <property type="entry name" value="Nucleotide cyclase"/>
    <property type="match status" value="1"/>
</dbReference>
<dbReference type="InterPro" id="IPR029787">
    <property type="entry name" value="Nucleotide_cyclase"/>
</dbReference>
<dbReference type="GO" id="GO:0006171">
    <property type="term" value="P:cAMP biosynthetic process"/>
    <property type="evidence" value="ECO:0007669"/>
    <property type="project" value="TreeGrafter"/>
</dbReference>
<proteinExistence type="predicted"/>
<dbReference type="GO" id="GO:0035556">
    <property type="term" value="P:intracellular signal transduction"/>
    <property type="evidence" value="ECO:0007669"/>
    <property type="project" value="InterPro"/>
</dbReference>
<feature type="transmembrane region" description="Helical" evidence="1">
    <location>
        <begin position="65"/>
        <end position="84"/>
    </location>
</feature>
<dbReference type="PROSITE" id="PS51257">
    <property type="entry name" value="PROKAR_LIPOPROTEIN"/>
    <property type="match status" value="1"/>
</dbReference>
<dbReference type="PROSITE" id="PS50125">
    <property type="entry name" value="GUANYLATE_CYCLASE_2"/>
    <property type="match status" value="1"/>
</dbReference>
<keyword evidence="1" id="KW-1133">Transmembrane helix</keyword>
<dbReference type="CDD" id="cd07302">
    <property type="entry name" value="CHD"/>
    <property type="match status" value="1"/>
</dbReference>
<feature type="domain" description="Guanylate cyclase" evidence="2">
    <location>
        <begin position="210"/>
        <end position="345"/>
    </location>
</feature>
<feature type="transmembrane region" description="Helical" evidence="1">
    <location>
        <begin position="12"/>
        <end position="33"/>
    </location>
</feature>
<dbReference type="InterPro" id="IPR050697">
    <property type="entry name" value="Adenylyl/Guanylyl_Cyclase_3/4"/>
</dbReference>
<feature type="transmembrane region" description="Helical" evidence="1">
    <location>
        <begin position="90"/>
        <end position="107"/>
    </location>
</feature>
<dbReference type="Pfam" id="PF20966">
    <property type="entry name" value="MASE6"/>
    <property type="match status" value="1"/>
</dbReference>
<gene>
    <name evidence="3" type="ORF">H8E41_10730</name>
</gene>
<evidence type="ECO:0000313" key="4">
    <source>
        <dbReference type="Proteomes" id="UP000614424"/>
    </source>
</evidence>
<dbReference type="PANTHER" id="PTHR43081:SF18">
    <property type="entry name" value="BLL7624 PROTEIN"/>
    <property type="match status" value="1"/>
</dbReference>
<protein>
    <submittedName>
        <fullName evidence="3">Adenylate/guanylate cyclase domain-containing protein</fullName>
    </submittedName>
</protein>
<feature type="transmembrane region" description="Helical" evidence="1">
    <location>
        <begin position="138"/>
        <end position="156"/>
    </location>
</feature>
<sequence length="446" mass="50963">MSPEKNTFKQSVYYSLSFVTIFALAAMGCYYFLTSAWKFAFIDIAFAAALLLNVIAYRKHRRLNIAIRIGLGLGALSIISIAAFDQAMHNGIFIWFFTLPIVSIYLLGKKEGAFWATFYFLFLVVVIISIGHENVSTYLVRFLLAYIVVSLFSYRYEFLRERDHNEMLTAKKNEEIMKEKLSRYLSPQIRDDIISGKTDATIESSRRELTLFFSDIVDFTETTDHLEPEALTALLNNYLDEMSRIALKHKATIDKFIGDGIVAFCGAPESSGVKQDAVRCVKMAIEMRERLHSLRENWAQRGISAPFHIRMGINTGYCTVGNFGTHERMDYTVIGTQVNLAARLEERAEIDQILVSHQTYMLVRDEICCLNVADMDFKGMAFSITAYQVADLWENIKQKQETISYDIPGFSVKFEPHAIPQESRQQVETMLRKLSYNLSGLPPSRE</sequence>
<evidence type="ECO:0000256" key="1">
    <source>
        <dbReference type="SAM" id="Phobius"/>
    </source>
</evidence>
<keyword evidence="1" id="KW-0812">Transmembrane</keyword>
<feature type="transmembrane region" description="Helical" evidence="1">
    <location>
        <begin position="39"/>
        <end position="58"/>
    </location>
</feature>
<name>A0A8J6NGZ7_9BACT</name>
<organism evidence="3 4">
    <name type="scientific">Candidatus Desulfobia pelagia</name>
    <dbReference type="NCBI Taxonomy" id="2841692"/>
    <lineage>
        <taxon>Bacteria</taxon>
        <taxon>Pseudomonadati</taxon>
        <taxon>Thermodesulfobacteriota</taxon>
        <taxon>Desulfobulbia</taxon>
        <taxon>Desulfobulbales</taxon>
        <taxon>Desulfobulbaceae</taxon>
        <taxon>Candidatus Desulfobia</taxon>
    </lineage>
</organism>
<dbReference type="Proteomes" id="UP000614424">
    <property type="component" value="Unassembled WGS sequence"/>
</dbReference>
<comment type="caution">
    <text evidence="3">The sequence shown here is derived from an EMBL/GenBank/DDBJ whole genome shotgun (WGS) entry which is preliminary data.</text>
</comment>
<dbReference type="InterPro" id="IPR001054">
    <property type="entry name" value="A/G_cyclase"/>
</dbReference>
<dbReference type="EMBL" id="JACNJZ010000154">
    <property type="protein sequence ID" value="MBC8318369.1"/>
    <property type="molecule type" value="Genomic_DNA"/>
</dbReference>